<keyword evidence="3" id="KW-1185">Reference proteome</keyword>
<dbReference type="Proteomes" id="UP000519897">
    <property type="component" value="Unassembled WGS sequence"/>
</dbReference>
<evidence type="ECO:0000256" key="1">
    <source>
        <dbReference type="SAM" id="MobiDB-lite"/>
    </source>
</evidence>
<comment type="caution">
    <text evidence="2">The sequence shown here is derived from an EMBL/GenBank/DDBJ whole genome shotgun (WGS) entry which is preliminary data.</text>
</comment>
<feature type="region of interest" description="Disordered" evidence="1">
    <location>
        <begin position="1"/>
        <end position="29"/>
    </location>
</feature>
<dbReference type="AlphaFoldDB" id="A0A7W6PT20"/>
<protein>
    <submittedName>
        <fullName evidence="2">Uncharacterized protein</fullName>
    </submittedName>
</protein>
<evidence type="ECO:0000313" key="2">
    <source>
        <dbReference type="EMBL" id="MBB4144375.1"/>
    </source>
</evidence>
<organism evidence="2 3">
    <name type="scientific">Rhizobium rhizoryzae</name>
    <dbReference type="NCBI Taxonomy" id="451876"/>
    <lineage>
        <taxon>Bacteria</taxon>
        <taxon>Pseudomonadati</taxon>
        <taxon>Pseudomonadota</taxon>
        <taxon>Alphaproteobacteria</taxon>
        <taxon>Hyphomicrobiales</taxon>
        <taxon>Rhizobiaceae</taxon>
        <taxon>Rhizobium/Agrobacterium group</taxon>
        <taxon>Rhizobium</taxon>
    </lineage>
</organism>
<proteinExistence type="predicted"/>
<evidence type="ECO:0000313" key="3">
    <source>
        <dbReference type="Proteomes" id="UP000519897"/>
    </source>
</evidence>
<sequence length="70" mass="7257">MEISGSTPPAASGLGEMGTTDFSAGAGAGKISPDGKAFTSMMMQGMMENAELQRKLFDPVKEAVDEGKEE</sequence>
<gene>
    <name evidence="2" type="ORF">GGQ72_002932</name>
</gene>
<reference evidence="2 3" key="1">
    <citation type="submission" date="2020-08" db="EMBL/GenBank/DDBJ databases">
        <title>Genomic Encyclopedia of Type Strains, Phase IV (KMG-IV): sequencing the most valuable type-strain genomes for metagenomic binning, comparative biology and taxonomic classification.</title>
        <authorList>
            <person name="Goeker M."/>
        </authorList>
    </citation>
    <scope>NUCLEOTIDE SEQUENCE [LARGE SCALE GENOMIC DNA]</scope>
    <source>
        <strain evidence="2 3">DSM 29514</strain>
    </source>
</reference>
<dbReference type="EMBL" id="JACIEC010000003">
    <property type="protein sequence ID" value="MBB4144375.1"/>
    <property type="molecule type" value="Genomic_DNA"/>
</dbReference>
<dbReference type="RefSeq" id="WP_062556482.1">
    <property type="nucleotide sequence ID" value="NZ_CP049249.1"/>
</dbReference>
<name>A0A7W6PT20_9HYPH</name>
<accession>A0A7W6PT20</accession>